<organism evidence="2 3">
    <name type="scientific">Protopolystoma xenopodis</name>
    <dbReference type="NCBI Taxonomy" id="117903"/>
    <lineage>
        <taxon>Eukaryota</taxon>
        <taxon>Metazoa</taxon>
        <taxon>Spiralia</taxon>
        <taxon>Lophotrochozoa</taxon>
        <taxon>Platyhelminthes</taxon>
        <taxon>Monogenea</taxon>
        <taxon>Polyopisthocotylea</taxon>
        <taxon>Polystomatidea</taxon>
        <taxon>Polystomatidae</taxon>
        <taxon>Protopolystoma</taxon>
    </lineage>
</organism>
<evidence type="ECO:0000313" key="2">
    <source>
        <dbReference type="EMBL" id="VEL33771.1"/>
    </source>
</evidence>
<evidence type="ECO:0000313" key="3">
    <source>
        <dbReference type="Proteomes" id="UP000784294"/>
    </source>
</evidence>
<sequence length="320" mass="35689">MPLRGNTSSGSLRAWRRHFPLTSIENVMCLFSDMLGAFGPRDISLLRSRPNFNDFEASSDPNLAFISIILGYIEHRLTVGNNDGLSTIYKPRHHYASSKASEGSINTSTKEKRSIQSKLLRSSRESSISSTSSLNQLDEFSNFAPDFTPTENDDQLHSHASFTDIYDRLSISSPSHSPFTSLKSDSQLSSQSKISKFHITTRSSRKQRRRHCSSISAPDSHPTDTTGTISSQRSHNVPLNLASPLTVNVHANEPFTAQFSKRKNISSITPTASSLNYLSPSNVYPVTDAPASEIFPSLSYEEVERLYQEFYHFIIAHPKP</sequence>
<proteinExistence type="predicted"/>
<dbReference type="AlphaFoldDB" id="A0A448XCZ3"/>
<dbReference type="OrthoDB" id="10665999at2759"/>
<accession>A0A448XCZ3</accession>
<gene>
    <name evidence="2" type="ORF">PXEA_LOCUS27211</name>
</gene>
<reference evidence="2" key="1">
    <citation type="submission" date="2018-11" db="EMBL/GenBank/DDBJ databases">
        <authorList>
            <consortium name="Pathogen Informatics"/>
        </authorList>
    </citation>
    <scope>NUCLEOTIDE SEQUENCE</scope>
</reference>
<feature type="compositionally biased region" description="Basic residues" evidence="1">
    <location>
        <begin position="203"/>
        <end position="212"/>
    </location>
</feature>
<comment type="caution">
    <text evidence="2">The sequence shown here is derived from an EMBL/GenBank/DDBJ whole genome shotgun (WGS) entry which is preliminary data.</text>
</comment>
<dbReference type="EMBL" id="CAAALY010246361">
    <property type="protein sequence ID" value="VEL33771.1"/>
    <property type="molecule type" value="Genomic_DNA"/>
</dbReference>
<feature type="compositionally biased region" description="Polar residues" evidence="1">
    <location>
        <begin position="99"/>
        <end position="108"/>
    </location>
</feature>
<feature type="region of interest" description="Disordered" evidence="1">
    <location>
        <begin position="197"/>
        <end position="234"/>
    </location>
</feature>
<keyword evidence="3" id="KW-1185">Reference proteome</keyword>
<dbReference type="Proteomes" id="UP000784294">
    <property type="component" value="Unassembled WGS sequence"/>
</dbReference>
<protein>
    <submittedName>
        <fullName evidence="2">Uncharacterized protein</fullName>
    </submittedName>
</protein>
<feature type="region of interest" description="Disordered" evidence="1">
    <location>
        <begin position="99"/>
        <end position="133"/>
    </location>
</feature>
<feature type="compositionally biased region" description="Polar residues" evidence="1">
    <location>
        <begin position="213"/>
        <end position="234"/>
    </location>
</feature>
<feature type="compositionally biased region" description="Low complexity" evidence="1">
    <location>
        <begin position="117"/>
        <end position="133"/>
    </location>
</feature>
<name>A0A448XCZ3_9PLAT</name>
<evidence type="ECO:0000256" key="1">
    <source>
        <dbReference type="SAM" id="MobiDB-lite"/>
    </source>
</evidence>